<evidence type="ECO:0000313" key="1">
    <source>
        <dbReference type="EMBL" id="MDR6840524.1"/>
    </source>
</evidence>
<proteinExistence type="predicted"/>
<keyword evidence="2" id="KW-1185">Reference proteome</keyword>
<sequence length="57" mass="6400">MTCCIPMLVGIHRIRRYFIGQERPSNVAIDSLAPSTGNVYPMDGGNLRLEQDFYVIA</sequence>
<protein>
    <submittedName>
        <fullName evidence="1">Uncharacterized protein</fullName>
    </submittedName>
</protein>
<gene>
    <name evidence="1" type="ORF">J2W94_000788</name>
</gene>
<evidence type="ECO:0000313" key="2">
    <source>
        <dbReference type="Proteomes" id="UP001254759"/>
    </source>
</evidence>
<reference evidence="1 2" key="1">
    <citation type="submission" date="2023-07" db="EMBL/GenBank/DDBJ databases">
        <title>Sorghum-associated microbial communities from plants grown in Nebraska, USA.</title>
        <authorList>
            <person name="Schachtman D."/>
        </authorList>
    </citation>
    <scope>NUCLEOTIDE SEQUENCE [LARGE SCALE GENOMIC DNA]</scope>
    <source>
        <strain evidence="1 2">BE107</strain>
    </source>
</reference>
<accession>A0ABU1RP27</accession>
<name>A0ABU1RP27_9GAMM</name>
<organism evidence="1 2">
    <name type="scientific">Pseudoxanthomonas sacheonensis</name>
    <dbReference type="NCBI Taxonomy" id="443615"/>
    <lineage>
        <taxon>Bacteria</taxon>
        <taxon>Pseudomonadati</taxon>
        <taxon>Pseudomonadota</taxon>
        <taxon>Gammaproteobacteria</taxon>
        <taxon>Lysobacterales</taxon>
        <taxon>Lysobacteraceae</taxon>
        <taxon>Pseudoxanthomonas</taxon>
    </lineage>
</organism>
<comment type="caution">
    <text evidence="1">The sequence shown here is derived from an EMBL/GenBank/DDBJ whole genome shotgun (WGS) entry which is preliminary data.</text>
</comment>
<dbReference type="EMBL" id="JAVDTT010000001">
    <property type="protein sequence ID" value="MDR6840524.1"/>
    <property type="molecule type" value="Genomic_DNA"/>
</dbReference>
<dbReference type="RefSeq" id="WP_310090413.1">
    <property type="nucleotide sequence ID" value="NZ_JAVDTT010000001.1"/>
</dbReference>
<dbReference type="Proteomes" id="UP001254759">
    <property type="component" value="Unassembled WGS sequence"/>
</dbReference>